<reference evidence="4" key="1">
    <citation type="journal article" date="2021" name="PeerJ">
        <title>Extensive microbial diversity within the chicken gut microbiome revealed by metagenomics and culture.</title>
        <authorList>
            <person name="Gilroy R."/>
            <person name="Ravi A."/>
            <person name="Getino M."/>
            <person name="Pursley I."/>
            <person name="Horton D.L."/>
            <person name="Alikhan N.F."/>
            <person name="Baker D."/>
            <person name="Gharbi K."/>
            <person name="Hall N."/>
            <person name="Watson M."/>
            <person name="Adriaenssens E.M."/>
            <person name="Foster-Nyarko E."/>
            <person name="Jarju S."/>
            <person name="Secka A."/>
            <person name="Antonio M."/>
            <person name="Oren A."/>
            <person name="Chaudhuri R.R."/>
            <person name="La Ragione R."/>
            <person name="Hildebrand F."/>
            <person name="Pallen M.J."/>
        </authorList>
    </citation>
    <scope>NUCLEOTIDE SEQUENCE</scope>
    <source>
        <strain evidence="4">ChiBcec16_6824</strain>
    </source>
</reference>
<evidence type="ECO:0000256" key="1">
    <source>
        <dbReference type="SAM" id="MobiDB-lite"/>
    </source>
</evidence>
<gene>
    <name evidence="4" type="ORF">H9841_03690</name>
</gene>
<dbReference type="Proteomes" id="UP000823868">
    <property type="component" value="Unassembled WGS sequence"/>
</dbReference>
<dbReference type="CDD" id="cd07341">
    <property type="entry name" value="M56_BlaR1_MecR1_like"/>
    <property type="match status" value="1"/>
</dbReference>
<dbReference type="Pfam" id="PF05569">
    <property type="entry name" value="Peptidase_M56"/>
    <property type="match status" value="1"/>
</dbReference>
<feature type="domain" description="Peptidase M56" evidence="3">
    <location>
        <begin position="7"/>
        <end position="299"/>
    </location>
</feature>
<evidence type="ECO:0000313" key="5">
    <source>
        <dbReference type="Proteomes" id="UP000823868"/>
    </source>
</evidence>
<name>A0A9D2BYA7_9FIRM</name>
<protein>
    <recommendedName>
        <fullName evidence="3">Peptidase M56 domain-containing protein</fullName>
    </recommendedName>
</protein>
<evidence type="ECO:0000259" key="3">
    <source>
        <dbReference type="Pfam" id="PF05569"/>
    </source>
</evidence>
<evidence type="ECO:0000313" key="4">
    <source>
        <dbReference type="EMBL" id="HIY20989.1"/>
    </source>
</evidence>
<reference evidence="4" key="2">
    <citation type="submission" date="2021-04" db="EMBL/GenBank/DDBJ databases">
        <authorList>
            <person name="Gilroy R."/>
        </authorList>
    </citation>
    <scope>NUCLEOTIDE SEQUENCE</scope>
    <source>
        <strain evidence="4">ChiBcec16_6824</strain>
    </source>
</reference>
<feature type="region of interest" description="Disordered" evidence="1">
    <location>
        <begin position="100"/>
        <end position="123"/>
    </location>
</feature>
<accession>A0A9D2BYA7</accession>
<feature type="transmembrane region" description="Helical" evidence="2">
    <location>
        <begin position="133"/>
        <end position="152"/>
    </location>
</feature>
<proteinExistence type="predicted"/>
<keyword evidence="2" id="KW-1133">Transmembrane helix</keyword>
<dbReference type="InterPro" id="IPR052173">
    <property type="entry name" value="Beta-lactam_resp_regulator"/>
</dbReference>
<comment type="caution">
    <text evidence="4">The sequence shown here is derived from an EMBL/GenBank/DDBJ whole genome shotgun (WGS) entry which is preliminary data.</text>
</comment>
<keyword evidence="2" id="KW-0472">Membrane</keyword>
<keyword evidence="2" id="KW-0812">Transmembrane</keyword>
<feature type="transmembrane region" description="Helical" evidence="2">
    <location>
        <begin position="6"/>
        <end position="24"/>
    </location>
</feature>
<dbReference type="PANTHER" id="PTHR34978">
    <property type="entry name" value="POSSIBLE SENSOR-TRANSDUCER PROTEIN BLAR"/>
    <property type="match status" value="1"/>
</dbReference>
<dbReference type="AlphaFoldDB" id="A0A9D2BYA7"/>
<organism evidence="4 5">
    <name type="scientific">Candidatus Flavonifractor merdigallinarum</name>
    <dbReference type="NCBI Taxonomy" id="2838589"/>
    <lineage>
        <taxon>Bacteria</taxon>
        <taxon>Bacillati</taxon>
        <taxon>Bacillota</taxon>
        <taxon>Clostridia</taxon>
        <taxon>Eubacteriales</taxon>
        <taxon>Oscillospiraceae</taxon>
        <taxon>Flavonifractor</taxon>
    </lineage>
</organism>
<dbReference type="InterPro" id="IPR008756">
    <property type="entry name" value="Peptidase_M56"/>
</dbReference>
<dbReference type="EMBL" id="DXDX01000068">
    <property type="protein sequence ID" value="HIY20989.1"/>
    <property type="molecule type" value="Genomic_DNA"/>
</dbReference>
<sequence length="302" mass="33207">MDFILQLVGVSLGGGGVILLLLLLTRLTGGRYAARWRCWAWVLLGLRLALPCSLLPERTAQTAPIVLSAPENTVLYRSAPTAPAQAGLQVPAVSAPAQAIQTPGTEQVSPPPISAAEPEERKPPALSLTLGEVLLGMWGIGAVGVLGWNGAAHLRFCRYLRRWSYPADEPLLVREFNWLGDRLKLLHRPQLRLCPGLTVPMLAGVVRPVLLLPEACPPGEGRCYSLLHELTHYRRRDIWLKTLMVWVCALHWFNPLVWLMARAVERDTELACDEGALKWLSKDERAAYGRAILQAAAAGKEC</sequence>
<evidence type="ECO:0000256" key="2">
    <source>
        <dbReference type="SAM" id="Phobius"/>
    </source>
</evidence>
<dbReference type="PANTHER" id="PTHR34978:SF3">
    <property type="entry name" value="SLR0241 PROTEIN"/>
    <property type="match status" value="1"/>
</dbReference>